<organism evidence="1 2">
    <name type="scientific">Hymenobacter rubripertinctus</name>
    <dbReference type="NCBI Taxonomy" id="2029981"/>
    <lineage>
        <taxon>Bacteria</taxon>
        <taxon>Pseudomonadati</taxon>
        <taxon>Bacteroidota</taxon>
        <taxon>Cytophagia</taxon>
        <taxon>Cytophagales</taxon>
        <taxon>Hymenobacteraceae</taxon>
        <taxon>Hymenobacter</taxon>
    </lineage>
</organism>
<dbReference type="SUPFAM" id="SSF49899">
    <property type="entry name" value="Concanavalin A-like lectins/glucanases"/>
    <property type="match status" value="2"/>
</dbReference>
<dbReference type="InterPro" id="IPR013320">
    <property type="entry name" value="ConA-like_dom_sf"/>
</dbReference>
<gene>
    <name evidence="1" type="ORF">D0T11_19745</name>
</gene>
<accession>A0A418QKM2</accession>
<dbReference type="Pfam" id="PF13385">
    <property type="entry name" value="Laminin_G_3"/>
    <property type="match status" value="2"/>
</dbReference>
<reference evidence="1 2" key="1">
    <citation type="submission" date="2018-09" db="EMBL/GenBank/DDBJ databases">
        <authorList>
            <person name="Zeman M."/>
            <person name="Pardy F."/>
        </authorList>
    </citation>
    <scope>NUCLEOTIDE SEQUENCE [LARGE SCALE GENOMIC DNA]</scope>
    <source>
        <strain evidence="1 2">CCM 8852</strain>
    </source>
</reference>
<proteinExistence type="predicted"/>
<sequence length="476" mass="52123">MRRTTYFSNRTRPISRAVRFPFTLSNRGGALLPPGSSYTIETWFQLHTWANAPSVFGGTYSETHQKLFLGSSFQLYLINTGTDVGVLGFESFNGGSIETLAIVPVQQWVHLRLTYDATDLQGTIYLNNTLVGQGSFSAPQQQFTGLDLGHIGSNRSVSNMNGQMDETRIWPYVRSAAQNAASWYCPNYLLPDLSEAAAAWSYEDPIPPNPASWTGFADGSGHGQFLMSSTNQYEGSQPVSTVPFQAPVAWNPTRLGSLLAAWYAPDSAILSPDNRVIQWRDKTGQHGDSELRNDVQAPLLLNGSIHYTANRYSGLHQIIDISSSQLTLPQPFSIVVRARIDGNEAAPGATDYLFDGYNNSRTLITNNGSGANDEHFYFGVESGGMYPISISRSTWQGQWHTYALVVNGLNSASYLDGKLIATNDIGQSGLNGLRFGARFSNEHGLNGELPEAIVCSEALNATKMLQIHTYLAAKYS</sequence>
<dbReference type="Proteomes" id="UP000284250">
    <property type="component" value="Unassembled WGS sequence"/>
</dbReference>
<protein>
    <submittedName>
        <fullName evidence="1">LamG domain-containing protein</fullName>
    </submittedName>
</protein>
<keyword evidence="2" id="KW-1185">Reference proteome</keyword>
<dbReference type="EMBL" id="QYCN01000047">
    <property type="protein sequence ID" value="RIY05806.1"/>
    <property type="molecule type" value="Genomic_DNA"/>
</dbReference>
<dbReference type="GO" id="GO:0004553">
    <property type="term" value="F:hydrolase activity, hydrolyzing O-glycosyl compounds"/>
    <property type="evidence" value="ECO:0007669"/>
    <property type="project" value="UniProtKB-ARBA"/>
</dbReference>
<dbReference type="OrthoDB" id="9768966at2"/>
<dbReference type="RefSeq" id="WP_119657538.1">
    <property type="nucleotide sequence ID" value="NZ_JBHUOI010000086.1"/>
</dbReference>
<dbReference type="AlphaFoldDB" id="A0A418QKM2"/>
<evidence type="ECO:0000313" key="2">
    <source>
        <dbReference type="Proteomes" id="UP000284250"/>
    </source>
</evidence>
<dbReference type="GO" id="GO:0005975">
    <property type="term" value="P:carbohydrate metabolic process"/>
    <property type="evidence" value="ECO:0007669"/>
    <property type="project" value="UniProtKB-ARBA"/>
</dbReference>
<reference evidence="1 2" key="2">
    <citation type="submission" date="2019-01" db="EMBL/GenBank/DDBJ databases">
        <title>Hymenobacter humicola sp. nov., isolated from soils in Antarctica.</title>
        <authorList>
            <person name="Sedlacek I."/>
            <person name="Holochova P."/>
            <person name="Kralova S."/>
            <person name="Pantucek R."/>
            <person name="Stankova E."/>
            <person name="Vrbovska V."/>
            <person name="Kristofova L."/>
            <person name="Svec P."/>
            <person name="Busse H.-J."/>
        </authorList>
    </citation>
    <scope>NUCLEOTIDE SEQUENCE [LARGE SCALE GENOMIC DNA]</scope>
    <source>
        <strain evidence="1 2">CCM 8852</strain>
    </source>
</reference>
<name>A0A418QKM2_9BACT</name>
<comment type="caution">
    <text evidence="1">The sequence shown here is derived from an EMBL/GenBank/DDBJ whole genome shotgun (WGS) entry which is preliminary data.</text>
</comment>
<evidence type="ECO:0000313" key="1">
    <source>
        <dbReference type="EMBL" id="RIY05806.1"/>
    </source>
</evidence>
<dbReference type="Gene3D" id="2.60.120.200">
    <property type="match status" value="2"/>
</dbReference>